<dbReference type="EMBL" id="JARIHO010000002">
    <property type="protein sequence ID" value="KAJ7366638.1"/>
    <property type="molecule type" value="Genomic_DNA"/>
</dbReference>
<accession>A0AAD7ARE9</accession>
<name>A0AAD7ARE9_9AGAR</name>
<comment type="caution">
    <text evidence="2">The sequence shown here is derived from an EMBL/GenBank/DDBJ whole genome shotgun (WGS) entry which is preliminary data.</text>
</comment>
<evidence type="ECO:0000256" key="1">
    <source>
        <dbReference type="SAM" id="SignalP"/>
    </source>
</evidence>
<reference evidence="2" key="1">
    <citation type="submission" date="2023-03" db="EMBL/GenBank/DDBJ databases">
        <title>Massive genome expansion in bonnet fungi (Mycena s.s.) driven by repeated elements and novel gene families across ecological guilds.</title>
        <authorList>
            <consortium name="Lawrence Berkeley National Laboratory"/>
            <person name="Harder C.B."/>
            <person name="Miyauchi S."/>
            <person name="Viragh M."/>
            <person name="Kuo A."/>
            <person name="Thoen E."/>
            <person name="Andreopoulos B."/>
            <person name="Lu D."/>
            <person name="Skrede I."/>
            <person name="Drula E."/>
            <person name="Henrissat B."/>
            <person name="Morin E."/>
            <person name="Kohler A."/>
            <person name="Barry K."/>
            <person name="LaButti K."/>
            <person name="Morin E."/>
            <person name="Salamov A."/>
            <person name="Lipzen A."/>
            <person name="Mereny Z."/>
            <person name="Hegedus B."/>
            <person name="Baldrian P."/>
            <person name="Stursova M."/>
            <person name="Weitz H."/>
            <person name="Taylor A."/>
            <person name="Grigoriev I.V."/>
            <person name="Nagy L.G."/>
            <person name="Martin F."/>
            <person name="Kauserud H."/>
        </authorList>
    </citation>
    <scope>NUCLEOTIDE SEQUENCE</scope>
    <source>
        <strain evidence="2">CBHHK002</strain>
    </source>
</reference>
<protein>
    <submittedName>
        <fullName evidence="2">Uncharacterized protein</fullName>
    </submittedName>
</protein>
<dbReference type="AlphaFoldDB" id="A0AAD7ARE9"/>
<dbReference type="Proteomes" id="UP001218218">
    <property type="component" value="Unassembled WGS sequence"/>
</dbReference>
<organism evidence="2 3">
    <name type="scientific">Mycena albidolilacea</name>
    <dbReference type="NCBI Taxonomy" id="1033008"/>
    <lineage>
        <taxon>Eukaryota</taxon>
        <taxon>Fungi</taxon>
        <taxon>Dikarya</taxon>
        <taxon>Basidiomycota</taxon>
        <taxon>Agaricomycotina</taxon>
        <taxon>Agaricomycetes</taxon>
        <taxon>Agaricomycetidae</taxon>
        <taxon>Agaricales</taxon>
        <taxon>Marasmiineae</taxon>
        <taxon>Mycenaceae</taxon>
        <taxon>Mycena</taxon>
    </lineage>
</organism>
<feature type="chain" id="PRO_5042002195" evidence="1">
    <location>
        <begin position="35"/>
        <end position="333"/>
    </location>
</feature>
<proteinExistence type="predicted"/>
<gene>
    <name evidence="2" type="ORF">DFH08DRAFT_948659</name>
</gene>
<keyword evidence="3" id="KW-1185">Reference proteome</keyword>
<sequence>MPLFMNHHTMHINACHALCLELLCTQFLPAPCQCQHGSNQRKYYVAQNIAQQNTAPPPLMQTATARPPPCPSSAVAALRPRVAGFTLSTSTRQILDTSLAQAAAAFPALCCPECELQHQLLTWQEATTCLAALTPLPPSPTLLQEEHNEALAVRLTLGTSPLPSITMPHTLGCDPAFLNNIAGGAIKLTTYTLPSRNSSLYLGEAKDIFAANQGTIYDLHLHPALNKVLYSMGGNHFYTESDDYLCELAITNNFISIPAVTLATLIICDDPYFKITVKNSQGINLSDVFVEMHKEFVASIQSGVYLMIRYSSSKGVGFVYNYLTRVVLALPVE</sequence>
<feature type="signal peptide" evidence="1">
    <location>
        <begin position="1"/>
        <end position="34"/>
    </location>
</feature>
<keyword evidence="1" id="KW-0732">Signal</keyword>
<evidence type="ECO:0000313" key="3">
    <source>
        <dbReference type="Proteomes" id="UP001218218"/>
    </source>
</evidence>
<evidence type="ECO:0000313" key="2">
    <source>
        <dbReference type="EMBL" id="KAJ7366638.1"/>
    </source>
</evidence>